<name>A0A101KSA3_RHILI</name>
<accession>A0A101KSA3</accession>
<evidence type="ECO:0000313" key="1">
    <source>
        <dbReference type="EMBL" id="KUM25904.1"/>
    </source>
</evidence>
<gene>
    <name evidence="1" type="ORF">AU467_23930</name>
</gene>
<proteinExistence type="predicted"/>
<sequence length="144" mass="15571">MKRPAGGSPIVVEREFLKAKKTETINTRSTSLGSTGTEAGLQPGEWSVADAIDIAKTLWGIRPQQLSLGLPWRRILKARGRNSSSGLKCLCAFVPAHPVPGRKTGSQGLRGVPSIEPHHAWSRHGLLAVRRETKCDKAASTSRK</sequence>
<comment type="caution">
    <text evidence="1">The sequence shown here is derived from an EMBL/GenBank/DDBJ whole genome shotgun (WGS) entry which is preliminary data.</text>
</comment>
<protein>
    <submittedName>
        <fullName evidence="1">Uncharacterized protein</fullName>
    </submittedName>
</protein>
<reference evidence="1 2" key="1">
    <citation type="submission" date="2015-12" db="EMBL/GenBank/DDBJ databases">
        <title>Draft genome sequence of Mesorhizobium sp. UFLA 01-765, a multitolerant efficient symbiont and plant-growth promoting strain isolated from Zn-mining soil using Leucaena leucocephala as a trap plant.</title>
        <authorList>
            <person name="Rangel W.M."/>
            <person name="Thijs S."/>
            <person name="Longatti S.M."/>
            <person name="Moreira F.M."/>
            <person name="Weyens N."/>
            <person name="Vangronsveld J."/>
            <person name="Van Hamme J.D."/>
            <person name="Bottos E.M."/>
            <person name="Rineau F."/>
        </authorList>
    </citation>
    <scope>NUCLEOTIDE SEQUENCE [LARGE SCALE GENOMIC DNA]</scope>
    <source>
        <strain evidence="1 2">UFLA 01-765</strain>
    </source>
</reference>
<dbReference type="AlphaFoldDB" id="A0A101KSA3"/>
<organism evidence="1 2">
    <name type="scientific">Rhizobium loti</name>
    <name type="common">Mesorhizobium loti</name>
    <dbReference type="NCBI Taxonomy" id="381"/>
    <lineage>
        <taxon>Bacteria</taxon>
        <taxon>Pseudomonadati</taxon>
        <taxon>Pseudomonadota</taxon>
        <taxon>Alphaproteobacteria</taxon>
        <taxon>Hyphomicrobiales</taxon>
        <taxon>Phyllobacteriaceae</taxon>
        <taxon>Mesorhizobium</taxon>
    </lineage>
</organism>
<dbReference type="EMBL" id="LPWA01000111">
    <property type="protein sequence ID" value="KUM25904.1"/>
    <property type="molecule type" value="Genomic_DNA"/>
</dbReference>
<dbReference type="Proteomes" id="UP000053176">
    <property type="component" value="Unassembled WGS sequence"/>
</dbReference>
<evidence type="ECO:0000313" key="2">
    <source>
        <dbReference type="Proteomes" id="UP000053176"/>
    </source>
</evidence>